<accession>A0A382WWQ0</accession>
<keyword evidence="1" id="KW-1133">Transmembrane helix</keyword>
<proteinExistence type="predicted"/>
<protein>
    <submittedName>
        <fullName evidence="2">Uncharacterized protein</fullName>
    </submittedName>
</protein>
<dbReference type="AlphaFoldDB" id="A0A382WWQ0"/>
<keyword evidence="1" id="KW-0472">Membrane</keyword>
<gene>
    <name evidence="2" type="ORF">METZ01_LOCUS415928</name>
</gene>
<name>A0A382WWQ0_9ZZZZ</name>
<reference evidence="2" key="1">
    <citation type="submission" date="2018-05" db="EMBL/GenBank/DDBJ databases">
        <authorList>
            <person name="Lanie J.A."/>
            <person name="Ng W.-L."/>
            <person name="Kazmierczak K.M."/>
            <person name="Andrzejewski T.M."/>
            <person name="Davidsen T.M."/>
            <person name="Wayne K.J."/>
            <person name="Tettelin H."/>
            <person name="Glass J.I."/>
            <person name="Rusch D."/>
            <person name="Podicherti R."/>
            <person name="Tsui H.-C.T."/>
            <person name="Winkler M.E."/>
        </authorList>
    </citation>
    <scope>NUCLEOTIDE SEQUENCE</scope>
</reference>
<dbReference type="EMBL" id="UINC01163010">
    <property type="protein sequence ID" value="SVD63074.1"/>
    <property type="molecule type" value="Genomic_DNA"/>
</dbReference>
<organism evidence="2">
    <name type="scientific">marine metagenome</name>
    <dbReference type="NCBI Taxonomy" id="408172"/>
    <lineage>
        <taxon>unclassified sequences</taxon>
        <taxon>metagenomes</taxon>
        <taxon>ecological metagenomes</taxon>
    </lineage>
</organism>
<sequence>MAPWMVHGIWFLSGWIVAGWLYH</sequence>
<evidence type="ECO:0000256" key="1">
    <source>
        <dbReference type="SAM" id="Phobius"/>
    </source>
</evidence>
<keyword evidence="1" id="KW-0812">Transmembrane</keyword>
<evidence type="ECO:0000313" key="2">
    <source>
        <dbReference type="EMBL" id="SVD63074.1"/>
    </source>
</evidence>
<feature type="transmembrane region" description="Helical" evidence="1">
    <location>
        <begin position="6"/>
        <end position="22"/>
    </location>
</feature>